<protein>
    <recommendedName>
        <fullName evidence="2">DUF6782 domain-containing protein</fullName>
    </recommendedName>
</protein>
<dbReference type="InterPro" id="IPR046709">
    <property type="entry name" value="DUF6782"/>
</dbReference>
<dbReference type="Proteomes" id="UP000181969">
    <property type="component" value="Unassembled WGS sequence"/>
</dbReference>
<feature type="region of interest" description="Disordered" evidence="1">
    <location>
        <begin position="720"/>
        <end position="748"/>
    </location>
</feature>
<reference evidence="3 4" key="1">
    <citation type="submission" date="2016-10" db="EMBL/GenBank/DDBJ databases">
        <authorList>
            <person name="de Groot N.N."/>
        </authorList>
    </citation>
    <scope>NUCLEOTIDE SEQUENCE [LARGE SCALE GENOMIC DNA]</scope>
    <source>
        <strain evidence="3 4">M79</strain>
    </source>
</reference>
<dbReference type="RefSeq" id="WP_074750904.1">
    <property type="nucleotide sequence ID" value="NZ_FOTJ01000004.1"/>
</dbReference>
<dbReference type="OrthoDB" id="9803716at2"/>
<evidence type="ECO:0000313" key="4">
    <source>
        <dbReference type="Proteomes" id="UP000181969"/>
    </source>
</evidence>
<feature type="domain" description="DUF6782" evidence="2">
    <location>
        <begin position="541"/>
        <end position="623"/>
    </location>
</feature>
<dbReference type="AlphaFoldDB" id="A0A1I4GI90"/>
<proteinExistence type="predicted"/>
<evidence type="ECO:0000256" key="1">
    <source>
        <dbReference type="SAM" id="MobiDB-lite"/>
    </source>
</evidence>
<feature type="region of interest" description="Disordered" evidence="1">
    <location>
        <begin position="244"/>
        <end position="265"/>
    </location>
</feature>
<name>A0A1I4GI90_9LACT</name>
<organism evidence="3 4">
    <name type="scientific">Lactococcus garvieae</name>
    <dbReference type="NCBI Taxonomy" id="1363"/>
    <lineage>
        <taxon>Bacteria</taxon>
        <taxon>Bacillati</taxon>
        <taxon>Bacillota</taxon>
        <taxon>Bacilli</taxon>
        <taxon>Lactobacillales</taxon>
        <taxon>Streptococcaceae</taxon>
        <taxon>Lactococcus</taxon>
    </lineage>
</organism>
<evidence type="ECO:0000313" key="3">
    <source>
        <dbReference type="EMBL" id="SFL29220.1"/>
    </source>
</evidence>
<dbReference type="Pfam" id="PF20573">
    <property type="entry name" value="DUF6782"/>
    <property type="match status" value="1"/>
</dbReference>
<dbReference type="EMBL" id="FOTJ01000004">
    <property type="protein sequence ID" value="SFL29220.1"/>
    <property type="molecule type" value="Genomic_DNA"/>
</dbReference>
<accession>A0A1I4GI90</accession>
<gene>
    <name evidence="3" type="ORF">SAMN05216438_10433</name>
</gene>
<evidence type="ECO:0000259" key="2">
    <source>
        <dbReference type="Pfam" id="PF20573"/>
    </source>
</evidence>
<feature type="region of interest" description="Disordered" evidence="1">
    <location>
        <begin position="276"/>
        <end position="295"/>
    </location>
</feature>
<feature type="compositionally biased region" description="Basic and acidic residues" evidence="1">
    <location>
        <begin position="286"/>
        <end position="295"/>
    </location>
</feature>
<sequence>MSNYKLTTIDQRFIAETIAATGSEQLLEKAGRNFVGLYDDTQNWYIPLRANISKKSPADSHFDTPFKTDNLHFRRPGLDFQKALYVPEEMIIPIKNTLPKEQAAFIEQSSEKVKEAFETYVLSLEDLSKESYAYQFSTVPLFPEGIEKIKALHQEKETSLILHQEADLDKLALIQLVKAKETNFTALSIAQNAHRMYDYMTELGVENPFAATQPMFEYVASHTSLSLDELEQLYMTQVSITPERLKEIRETPEVTSPQEKNTDRMEEKLLGSAEIQVENQASSSESESKKALKDEKSFNLEQITQEVFNQRTSGKEDLSDWKGFKTQDGKLDMDEAWQCFVQDVWDAKYNYVEADSPSFPDFEQAYNAYFYKKREETIAQDGFPAMQVEYQPAAIKQFEKMMDVHLGKSEPVKFGQEVDEKLVELARNKDLDALSKHMKEGLKNYLQGETYKKYLNFVSQFHRYSSHNIQMILAQNPKASLVAGAGTWKKNYGRFPSKGTKALWIYSAPRQYTVKDENGKPKLDKDGEEIKRSYYKLIPVYDVNQTTGKELPQLVEELQGQVKNYEQLFLAINQSVATPVRFGNTPGAARGYYDPNQNEIVLRSQMSEEQTIKTLIHEATHSELHTQSQARFGDEIYRRQEFEAESVAYVVTKHYGIDSSDYSFGYLANWGMNDLDLQALKATMIKVQEQSHSLIERIDQSLEKIQSKIVEKGSLDEEIERAKARQQQEPSKEVSSQSKKLEGLLTKS</sequence>
<feature type="compositionally biased region" description="Polar residues" evidence="1">
    <location>
        <begin position="725"/>
        <end position="738"/>
    </location>
</feature>